<dbReference type="InterPro" id="IPR051209">
    <property type="entry name" value="FAD-bind_Monooxygenase_sf"/>
</dbReference>
<keyword evidence="4" id="KW-0274">FAD</keyword>
<evidence type="ECO:0000256" key="4">
    <source>
        <dbReference type="ARBA" id="ARBA00022827"/>
    </source>
</evidence>
<evidence type="ECO:0000313" key="6">
    <source>
        <dbReference type="Proteomes" id="UP000326950"/>
    </source>
</evidence>
<dbReference type="AlphaFoldDB" id="A0A5N6UJN6"/>
<comment type="cofactor">
    <cofactor evidence="1">
        <name>FAD</name>
        <dbReference type="ChEBI" id="CHEBI:57692"/>
    </cofactor>
</comment>
<evidence type="ECO:0000256" key="3">
    <source>
        <dbReference type="ARBA" id="ARBA00022630"/>
    </source>
</evidence>
<dbReference type="PANTHER" id="PTHR42877">
    <property type="entry name" value="L-ORNITHINE N(5)-MONOOXYGENASE-RELATED"/>
    <property type="match status" value="1"/>
</dbReference>
<dbReference type="OrthoDB" id="74360at2759"/>
<evidence type="ECO:0000256" key="2">
    <source>
        <dbReference type="ARBA" id="ARBA00010139"/>
    </source>
</evidence>
<proteinExistence type="inferred from homology"/>
<keyword evidence="6" id="KW-1185">Reference proteome</keyword>
<dbReference type="PANTHER" id="PTHR42877:SF8">
    <property type="entry name" value="MONOOXYGENASE"/>
    <property type="match status" value="1"/>
</dbReference>
<accession>A0A5N6UJN6</accession>
<dbReference type="EMBL" id="ML738687">
    <property type="protein sequence ID" value="KAE8158804.1"/>
    <property type="molecule type" value="Genomic_DNA"/>
</dbReference>
<gene>
    <name evidence="5" type="ORF">BDV40DRAFT_291480</name>
</gene>
<organism evidence="5 6">
    <name type="scientific">Aspergillus tamarii</name>
    <dbReference type="NCBI Taxonomy" id="41984"/>
    <lineage>
        <taxon>Eukaryota</taxon>
        <taxon>Fungi</taxon>
        <taxon>Dikarya</taxon>
        <taxon>Ascomycota</taxon>
        <taxon>Pezizomycotina</taxon>
        <taxon>Eurotiomycetes</taxon>
        <taxon>Eurotiomycetidae</taxon>
        <taxon>Eurotiales</taxon>
        <taxon>Aspergillaceae</taxon>
        <taxon>Aspergillus</taxon>
        <taxon>Aspergillus subgen. Circumdati</taxon>
    </lineage>
</organism>
<name>A0A5N6UJN6_ASPTM</name>
<dbReference type="Proteomes" id="UP000326950">
    <property type="component" value="Unassembled WGS sequence"/>
</dbReference>
<keyword evidence="3" id="KW-0285">Flavoprotein</keyword>
<sequence>MEKAHVHLFFEPKWNWSASYLSAPELHSYLTGLADKHGLRDFINCKHRVVVANWDDEVFEKRCWPILGLGTLNGRLLHTTNWDESLSLTGTRVGLIENGTAGHVTATWMIPEMRYRQHGYTNEEKRTFQRPATRLFCPSSLKDTISQQAVTQISKRLMTDAINNDTLAEKLIPEHPFGCRRLTPNVTPVLECIKEIKPSGGIMLDGSKYAFDGLVCAIGFHASFRPAFPFIGRKDTNLAEVRKKDREVTRESRLTVFRTTSCIEHYIAKFLNRWQKEDVRTFELRLEVVDDFIEQKEILLNTTIWESDFRSYGLWSASGLSFIEALARDLTHYVRHEDNGESVFP</sequence>
<comment type="similarity">
    <text evidence="2">Belongs to the FAD-binding monooxygenase family.</text>
</comment>
<evidence type="ECO:0000256" key="1">
    <source>
        <dbReference type="ARBA" id="ARBA00001974"/>
    </source>
</evidence>
<dbReference type="SUPFAM" id="SSF51905">
    <property type="entry name" value="FAD/NAD(P)-binding domain"/>
    <property type="match status" value="1"/>
</dbReference>
<dbReference type="InterPro" id="IPR036188">
    <property type="entry name" value="FAD/NAD-bd_sf"/>
</dbReference>
<dbReference type="Gene3D" id="3.50.50.60">
    <property type="entry name" value="FAD/NAD(P)-binding domain"/>
    <property type="match status" value="1"/>
</dbReference>
<protein>
    <submittedName>
        <fullName evidence="5">Uncharacterized protein</fullName>
    </submittedName>
</protein>
<evidence type="ECO:0000313" key="5">
    <source>
        <dbReference type="EMBL" id="KAE8158804.1"/>
    </source>
</evidence>
<reference evidence="5 6" key="1">
    <citation type="submission" date="2019-04" db="EMBL/GenBank/DDBJ databases">
        <title>Friends and foes A comparative genomics study of 23 Aspergillus species from section Flavi.</title>
        <authorList>
            <consortium name="DOE Joint Genome Institute"/>
            <person name="Kjaerbolling I."/>
            <person name="Vesth T."/>
            <person name="Frisvad J.C."/>
            <person name="Nybo J.L."/>
            <person name="Theobald S."/>
            <person name="Kildgaard S."/>
            <person name="Isbrandt T."/>
            <person name="Kuo A."/>
            <person name="Sato A."/>
            <person name="Lyhne E.K."/>
            <person name="Kogle M.E."/>
            <person name="Wiebenga A."/>
            <person name="Kun R.S."/>
            <person name="Lubbers R.J."/>
            <person name="Makela M.R."/>
            <person name="Barry K."/>
            <person name="Chovatia M."/>
            <person name="Clum A."/>
            <person name="Daum C."/>
            <person name="Haridas S."/>
            <person name="He G."/>
            <person name="LaButti K."/>
            <person name="Lipzen A."/>
            <person name="Mondo S."/>
            <person name="Riley R."/>
            <person name="Salamov A."/>
            <person name="Simmons B.A."/>
            <person name="Magnuson J.K."/>
            <person name="Henrissat B."/>
            <person name="Mortensen U.H."/>
            <person name="Larsen T.O."/>
            <person name="Devries R.P."/>
            <person name="Grigoriev I.V."/>
            <person name="Machida M."/>
            <person name="Baker S.E."/>
            <person name="Andersen M.R."/>
        </authorList>
    </citation>
    <scope>NUCLEOTIDE SEQUENCE [LARGE SCALE GENOMIC DNA]</scope>
    <source>
        <strain evidence="5 6">CBS 117626</strain>
    </source>
</reference>